<dbReference type="Proteomes" id="UP001595377">
    <property type="component" value="Unassembled WGS sequence"/>
</dbReference>
<evidence type="ECO:0000313" key="2">
    <source>
        <dbReference type="Proteomes" id="UP001595377"/>
    </source>
</evidence>
<evidence type="ECO:0000313" key="1">
    <source>
        <dbReference type="EMBL" id="MFC3072383.1"/>
    </source>
</evidence>
<dbReference type="EMBL" id="JBHRSP010000006">
    <property type="protein sequence ID" value="MFC3072383.1"/>
    <property type="molecule type" value="Genomic_DNA"/>
</dbReference>
<proteinExistence type="predicted"/>
<dbReference type="RefSeq" id="WP_257317890.1">
    <property type="nucleotide sequence ID" value="NZ_JANFDG010000035.1"/>
</dbReference>
<reference evidence="2" key="1">
    <citation type="journal article" date="2019" name="Int. J. Syst. Evol. Microbiol.">
        <title>The Global Catalogue of Microorganisms (GCM) 10K type strain sequencing project: providing services to taxonomists for standard genome sequencing and annotation.</title>
        <authorList>
            <consortium name="The Broad Institute Genomics Platform"/>
            <consortium name="The Broad Institute Genome Sequencing Center for Infectious Disease"/>
            <person name="Wu L."/>
            <person name="Ma J."/>
        </authorList>
    </citation>
    <scope>NUCLEOTIDE SEQUENCE [LARGE SCALE GENOMIC DNA]</scope>
    <source>
        <strain evidence="2">KCTC 52677</strain>
    </source>
</reference>
<comment type="caution">
    <text evidence="1">The sequence shown here is derived from an EMBL/GenBank/DDBJ whole genome shotgun (WGS) entry which is preliminary data.</text>
</comment>
<keyword evidence="2" id="KW-1185">Reference proteome</keyword>
<sequence>MNSQSSIEHHHGLQESRADVYAVEVANGIPLPTDQFDRAVMLHVERGGVRSNQARPRKAA</sequence>
<protein>
    <submittedName>
        <fullName evidence="1">Uncharacterized protein</fullName>
    </submittedName>
</protein>
<accession>A0ABV7DDP1</accession>
<organism evidence="1 2">
    <name type="scientific">Shinella pollutisoli</name>
    <dbReference type="NCBI Taxonomy" id="2250594"/>
    <lineage>
        <taxon>Bacteria</taxon>
        <taxon>Pseudomonadati</taxon>
        <taxon>Pseudomonadota</taxon>
        <taxon>Alphaproteobacteria</taxon>
        <taxon>Hyphomicrobiales</taxon>
        <taxon>Rhizobiaceae</taxon>
        <taxon>Shinella</taxon>
    </lineage>
</organism>
<gene>
    <name evidence="1" type="ORF">ACFOHH_04615</name>
</gene>
<name>A0ABV7DDP1_9HYPH</name>